<comment type="caution">
    <text evidence="1">The sequence shown here is derived from an EMBL/GenBank/DDBJ whole genome shotgun (WGS) entry which is preliminary data.</text>
</comment>
<sequence length="99" mass="11417">MSNPFGQGNSTYNPRHLDPWSKIRLGWIELARIQYNGNYTPRDAKKFPEVLVIDGPYPDLLIENRQALLYDEETFGQEIVIWHIEDDVTGNSIVNKGNI</sequence>
<proteinExistence type="predicted"/>
<evidence type="ECO:0000313" key="2">
    <source>
        <dbReference type="Proteomes" id="UP000693970"/>
    </source>
</evidence>
<dbReference type="AlphaFoldDB" id="A0A9K3KXN8"/>
<evidence type="ECO:0000313" key="1">
    <source>
        <dbReference type="EMBL" id="KAG7351123.1"/>
    </source>
</evidence>
<reference evidence="1" key="2">
    <citation type="submission" date="2021-04" db="EMBL/GenBank/DDBJ databases">
        <authorList>
            <person name="Podell S."/>
        </authorList>
    </citation>
    <scope>NUCLEOTIDE SEQUENCE</scope>
    <source>
        <strain evidence="1">Hildebrandi</strain>
    </source>
</reference>
<accession>A0A9K3KXN8</accession>
<dbReference type="EMBL" id="JAGRRH010000018">
    <property type="protein sequence ID" value="KAG7351123.1"/>
    <property type="molecule type" value="Genomic_DNA"/>
</dbReference>
<dbReference type="Proteomes" id="UP000693970">
    <property type="component" value="Unassembled WGS sequence"/>
</dbReference>
<keyword evidence="2" id="KW-1185">Reference proteome</keyword>
<reference evidence="1" key="1">
    <citation type="journal article" date="2021" name="Sci. Rep.">
        <title>Diploid genomic architecture of Nitzschia inconspicua, an elite biomass production diatom.</title>
        <authorList>
            <person name="Oliver A."/>
            <person name="Podell S."/>
            <person name="Pinowska A."/>
            <person name="Traller J.C."/>
            <person name="Smith S.R."/>
            <person name="McClure R."/>
            <person name="Beliaev A."/>
            <person name="Bohutskyi P."/>
            <person name="Hill E.A."/>
            <person name="Rabines A."/>
            <person name="Zheng H."/>
            <person name="Allen L.Z."/>
            <person name="Kuo A."/>
            <person name="Grigoriev I.V."/>
            <person name="Allen A.E."/>
            <person name="Hazlebeck D."/>
            <person name="Allen E.E."/>
        </authorList>
    </citation>
    <scope>NUCLEOTIDE SEQUENCE</scope>
    <source>
        <strain evidence="1">Hildebrandi</strain>
    </source>
</reference>
<protein>
    <submittedName>
        <fullName evidence="1">Uncharacterized protein</fullName>
    </submittedName>
</protein>
<name>A0A9K3KXN8_9STRA</name>
<dbReference type="OrthoDB" id="9986966at2759"/>
<organism evidence="1 2">
    <name type="scientific">Nitzschia inconspicua</name>
    <dbReference type="NCBI Taxonomy" id="303405"/>
    <lineage>
        <taxon>Eukaryota</taxon>
        <taxon>Sar</taxon>
        <taxon>Stramenopiles</taxon>
        <taxon>Ochrophyta</taxon>
        <taxon>Bacillariophyta</taxon>
        <taxon>Bacillariophyceae</taxon>
        <taxon>Bacillariophycidae</taxon>
        <taxon>Bacillariales</taxon>
        <taxon>Bacillariaceae</taxon>
        <taxon>Nitzschia</taxon>
    </lineage>
</organism>
<gene>
    <name evidence="1" type="ORF">IV203_010483</name>
</gene>